<dbReference type="InterPro" id="IPR023346">
    <property type="entry name" value="Lysozyme-like_dom_sf"/>
</dbReference>
<keyword evidence="4" id="KW-0121">Carboxypeptidase</keyword>
<keyword evidence="8" id="KW-0378">Hydrolase</keyword>
<comment type="similarity">
    <text evidence="3">In the N-terminal section; belongs to the glycosyltransferase 51 family.</text>
</comment>
<reference evidence="16 17" key="1">
    <citation type="journal article" date="2014" name="Int. J. Syst. Evol. Microbiol.">
        <title>Solimonas terrae sp. nov., isolated from soil.</title>
        <authorList>
            <person name="Kim S.J."/>
            <person name="Moon J.Y."/>
            <person name="Weon H.Y."/>
            <person name="Ahn J.H."/>
            <person name="Chen W.M."/>
            <person name="Kwon S.W."/>
        </authorList>
    </citation>
    <scope>NUCLEOTIDE SEQUENCE [LARGE SCALE GENOMIC DNA]</scope>
    <source>
        <strain evidence="16 17">KIS83-12</strain>
    </source>
</reference>
<evidence type="ECO:0000256" key="5">
    <source>
        <dbReference type="ARBA" id="ARBA00022670"/>
    </source>
</evidence>
<dbReference type="InterPro" id="IPR036950">
    <property type="entry name" value="PBP_transglycosylase"/>
</dbReference>
<evidence type="ECO:0000313" key="16">
    <source>
        <dbReference type="EMBL" id="NGY03681.1"/>
    </source>
</evidence>
<feature type="domain" description="Penicillin-binding protein transpeptidase" evidence="13">
    <location>
        <begin position="299"/>
        <end position="538"/>
    </location>
</feature>
<dbReference type="Pfam" id="PF00912">
    <property type="entry name" value="Transgly"/>
    <property type="match status" value="1"/>
</dbReference>
<feature type="domain" description="Penicillin-binding C-terminal" evidence="15">
    <location>
        <begin position="596"/>
        <end position="666"/>
    </location>
</feature>
<evidence type="ECO:0000256" key="10">
    <source>
        <dbReference type="ARBA" id="ARBA00044770"/>
    </source>
</evidence>
<evidence type="ECO:0000256" key="7">
    <source>
        <dbReference type="ARBA" id="ARBA00022679"/>
    </source>
</evidence>
<dbReference type="Pfam" id="PF06832">
    <property type="entry name" value="BiPBP_C"/>
    <property type="match status" value="1"/>
</dbReference>
<dbReference type="GO" id="GO:0006508">
    <property type="term" value="P:proteolysis"/>
    <property type="evidence" value="ECO:0007669"/>
    <property type="project" value="UniProtKB-KW"/>
</dbReference>
<evidence type="ECO:0000259" key="15">
    <source>
        <dbReference type="Pfam" id="PF06832"/>
    </source>
</evidence>
<gene>
    <name evidence="16" type="ORF">G7Y85_02790</name>
</gene>
<dbReference type="Pfam" id="PF00905">
    <property type="entry name" value="Transpeptidase"/>
    <property type="match status" value="1"/>
</dbReference>
<evidence type="ECO:0000256" key="6">
    <source>
        <dbReference type="ARBA" id="ARBA00022676"/>
    </source>
</evidence>
<evidence type="ECO:0000259" key="13">
    <source>
        <dbReference type="Pfam" id="PF00905"/>
    </source>
</evidence>
<evidence type="ECO:0000256" key="9">
    <source>
        <dbReference type="ARBA" id="ARBA00023268"/>
    </source>
</evidence>
<dbReference type="EMBL" id="JAAMOW010000001">
    <property type="protein sequence ID" value="NGY03681.1"/>
    <property type="molecule type" value="Genomic_DNA"/>
</dbReference>
<dbReference type="GO" id="GO:0004180">
    <property type="term" value="F:carboxypeptidase activity"/>
    <property type="evidence" value="ECO:0007669"/>
    <property type="project" value="UniProtKB-KW"/>
</dbReference>
<dbReference type="GO" id="GO:0008658">
    <property type="term" value="F:penicillin binding"/>
    <property type="evidence" value="ECO:0007669"/>
    <property type="project" value="InterPro"/>
</dbReference>
<dbReference type="EC" id="2.4.99.28" evidence="10"/>
<dbReference type="RefSeq" id="WP_166251318.1">
    <property type="nucleotide sequence ID" value="NZ_JAAMOW010000001.1"/>
</dbReference>
<evidence type="ECO:0000256" key="1">
    <source>
        <dbReference type="ARBA" id="ARBA00004752"/>
    </source>
</evidence>
<dbReference type="PANTHER" id="PTHR32282:SF15">
    <property type="entry name" value="PENICILLIN-BINDING PROTEIN 1C"/>
    <property type="match status" value="1"/>
</dbReference>
<keyword evidence="17" id="KW-1185">Reference proteome</keyword>
<dbReference type="Gene3D" id="1.10.3810.10">
    <property type="entry name" value="Biosynthetic peptidoglycan transglycosylase-like"/>
    <property type="match status" value="1"/>
</dbReference>
<dbReference type="InterPro" id="IPR001460">
    <property type="entry name" value="PCN-bd_Tpept"/>
</dbReference>
<accession>A0A6M2BN73</accession>
<comment type="similarity">
    <text evidence="2">In the C-terminal section; belongs to the transpeptidase family.</text>
</comment>
<feature type="chain" id="PRO_5027054429" description="peptidoglycan glycosyltransferase" evidence="12">
    <location>
        <begin position="21"/>
        <end position="686"/>
    </location>
</feature>
<evidence type="ECO:0000259" key="14">
    <source>
        <dbReference type="Pfam" id="PF00912"/>
    </source>
</evidence>
<dbReference type="InterPro" id="IPR012338">
    <property type="entry name" value="Beta-lactam/transpept-like"/>
</dbReference>
<dbReference type="SUPFAM" id="SSF56601">
    <property type="entry name" value="beta-lactamase/transpeptidase-like"/>
    <property type="match status" value="1"/>
</dbReference>
<name>A0A6M2BN73_9GAMM</name>
<dbReference type="UniPathway" id="UPA00219"/>
<dbReference type="Proteomes" id="UP000472676">
    <property type="component" value="Unassembled WGS sequence"/>
</dbReference>
<evidence type="ECO:0000313" key="17">
    <source>
        <dbReference type="Proteomes" id="UP000472676"/>
    </source>
</evidence>
<keyword evidence="6" id="KW-0328">Glycosyltransferase</keyword>
<dbReference type="AlphaFoldDB" id="A0A6M2BN73"/>
<dbReference type="PANTHER" id="PTHR32282">
    <property type="entry name" value="BINDING PROTEIN TRANSPEPTIDASE, PUTATIVE-RELATED"/>
    <property type="match status" value="1"/>
</dbReference>
<dbReference type="GO" id="GO:0009252">
    <property type="term" value="P:peptidoglycan biosynthetic process"/>
    <property type="evidence" value="ECO:0007669"/>
    <property type="project" value="UniProtKB-UniPathway"/>
</dbReference>
<dbReference type="SUPFAM" id="SSF53955">
    <property type="entry name" value="Lysozyme-like"/>
    <property type="match status" value="1"/>
</dbReference>
<comment type="caution">
    <text evidence="16">The sequence shown here is derived from an EMBL/GenBank/DDBJ whole genome shotgun (WGS) entry which is preliminary data.</text>
</comment>
<keyword evidence="9" id="KW-0511">Multifunctional enzyme</keyword>
<sequence>MKIVRAIALAGALLVLATLASQRALPDTLRLDTVAAQQPEVLDRDGRALQVSYDGGWNLHDRVPLERIPARLRTAFVEAEDHRYWRHRGVDWRARVAALWTDLRAGHAVRGASTISEQVVRILHPRPRTVWSRWVEGFEAMRLEARFSKADILEFYLNQVPYGANRRGVGPAAQYYFGRSLDTLSAQEMLALAVMVRAPSRFAREPLALQQRVRRLASAMQARGEWPAGAIITNLPDFVRPVPELHAAHFRAFAAREAARLRPGTTRVHSSLDVALQAAAEDFLRERLRDLARDGAGQGAVLVVDLDGNRIRAYASADRVHPHAVGIDAVQTPRQPGSTLKPLLYAQALERGWRADTTIDDAELRERINGGLHEYRNYSRTHYGTVTVAEALGNSLNIPAVKALQFVGQQAFLTRLQALGVHSLVEPADYYGDGLALGNGALSLYELVQAYTALARDGVWQPLTVFDDTGPQAPPQPLIARDAARTISAILSDASSRLLEFGEGGVLRFPVRTAVKTGTSSDYRDAWTVAYNGRWLVGVWIGNLSGVATEGVTGARGPALLTRSLLAGLPPDTPLRAATLNLAADADASKPVETLPDTPRIGQPFDGLLLARDPRIPDALEALRFELAWRETPVAVRWQVDGATVAETSDAQYDWPLVVGAHRLQAAVRGADGVEKLTPAVHFTVR</sequence>
<comment type="catalytic activity">
    <reaction evidence="11">
        <text>[GlcNAc-(1-&gt;4)-Mur2Ac(oyl-L-Ala-gamma-D-Glu-L-Lys-D-Ala-D-Ala)](n)-di-trans,octa-cis-undecaprenyl diphosphate + beta-D-GlcNAc-(1-&gt;4)-Mur2Ac(oyl-L-Ala-gamma-D-Glu-L-Lys-D-Ala-D-Ala)-di-trans,octa-cis-undecaprenyl diphosphate = [GlcNAc-(1-&gt;4)-Mur2Ac(oyl-L-Ala-gamma-D-Glu-L-Lys-D-Ala-D-Ala)](n+1)-di-trans,octa-cis-undecaprenyl diphosphate + di-trans,octa-cis-undecaprenyl diphosphate + H(+)</text>
        <dbReference type="Rhea" id="RHEA:23708"/>
        <dbReference type="Rhea" id="RHEA-COMP:9602"/>
        <dbReference type="Rhea" id="RHEA-COMP:9603"/>
        <dbReference type="ChEBI" id="CHEBI:15378"/>
        <dbReference type="ChEBI" id="CHEBI:58405"/>
        <dbReference type="ChEBI" id="CHEBI:60033"/>
        <dbReference type="ChEBI" id="CHEBI:78435"/>
        <dbReference type="EC" id="2.4.99.28"/>
    </reaction>
</comment>
<evidence type="ECO:0000256" key="4">
    <source>
        <dbReference type="ARBA" id="ARBA00022645"/>
    </source>
</evidence>
<dbReference type="Gene3D" id="3.40.710.10">
    <property type="entry name" value="DD-peptidase/beta-lactamase superfamily"/>
    <property type="match status" value="1"/>
</dbReference>
<dbReference type="InterPro" id="IPR001264">
    <property type="entry name" value="Glyco_trans_51"/>
</dbReference>
<dbReference type="GO" id="GO:0008955">
    <property type="term" value="F:peptidoglycan glycosyltransferase activity"/>
    <property type="evidence" value="ECO:0007669"/>
    <property type="project" value="UniProtKB-EC"/>
</dbReference>
<keyword evidence="7" id="KW-0808">Transferase</keyword>
<dbReference type="GO" id="GO:0030288">
    <property type="term" value="C:outer membrane-bounded periplasmic space"/>
    <property type="evidence" value="ECO:0007669"/>
    <property type="project" value="TreeGrafter"/>
</dbReference>
<comment type="pathway">
    <text evidence="1">Cell wall biogenesis; peptidoglycan biosynthesis.</text>
</comment>
<evidence type="ECO:0000256" key="8">
    <source>
        <dbReference type="ARBA" id="ARBA00022801"/>
    </source>
</evidence>
<feature type="signal peptide" evidence="12">
    <location>
        <begin position="1"/>
        <end position="20"/>
    </location>
</feature>
<proteinExistence type="inferred from homology"/>
<dbReference type="InterPro" id="IPR050396">
    <property type="entry name" value="Glycosyltr_51/Transpeptidase"/>
</dbReference>
<dbReference type="InterPro" id="IPR009647">
    <property type="entry name" value="PBP_C"/>
</dbReference>
<protein>
    <recommendedName>
        <fullName evidence="10">peptidoglycan glycosyltransferase</fullName>
        <ecNumber evidence="10">2.4.99.28</ecNumber>
    </recommendedName>
</protein>
<evidence type="ECO:0000256" key="12">
    <source>
        <dbReference type="SAM" id="SignalP"/>
    </source>
</evidence>
<evidence type="ECO:0000256" key="11">
    <source>
        <dbReference type="ARBA" id="ARBA00049902"/>
    </source>
</evidence>
<keyword evidence="12" id="KW-0732">Signal</keyword>
<evidence type="ECO:0000256" key="2">
    <source>
        <dbReference type="ARBA" id="ARBA00007090"/>
    </source>
</evidence>
<organism evidence="16 17">
    <name type="scientific">Solimonas terrae</name>
    <dbReference type="NCBI Taxonomy" id="1396819"/>
    <lineage>
        <taxon>Bacteria</taxon>
        <taxon>Pseudomonadati</taxon>
        <taxon>Pseudomonadota</taxon>
        <taxon>Gammaproteobacteria</taxon>
        <taxon>Nevskiales</taxon>
        <taxon>Nevskiaceae</taxon>
        <taxon>Solimonas</taxon>
    </lineage>
</organism>
<evidence type="ECO:0000256" key="3">
    <source>
        <dbReference type="ARBA" id="ARBA00007739"/>
    </source>
</evidence>
<feature type="domain" description="Glycosyl transferase family 51" evidence="14">
    <location>
        <begin position="58"/>
        <end position="220"/>
    </location>
</feature>
<keyword evidence="5" id="KW-0645">Protease</keyword>